<evidence type="ECO:0000313" key="3">
    <source>
        <dbReference type="Proteomes" id="UP001142175"/>
    </source>
</evidence>
<feature type="chain" id="PRO_5040935025" description="Outer membrane protein beta-barrel domain-containing protein" evidence="1">
    <location>
        <begin position="22"/>
        <end position="395"/>
    </location>
</feature>
<dbReference type="EMBL" id="JANSUY010000002">
    <property type="protein sequence ID" value="MCR9014418.1"/>
    <property type="molecule type" value="Genomic_DNA"/>
</dbReference>
<accession>A0A9X2SZG2</accession>
<keyword evidence="1" id="KW-0732">Signal</keyword>
<feature type="signal peptide" evidence="1">
    <location>
        <begin position="1"/>
        <end position="21"/>
    </location>
</feature>
<keyword evidence="3" id="KW-1185">Reference proteome</keyword>
<reference evidence="2" key="1">
    <citation type="submission" date="2022-08" db="EMBL/GenBank/DDBJ databases">
        <authorList>
            <person name="Zhang D."/>
        </authorList>
    </citation>
    <scope>NUCLEOTIDE SEQUENCE</scope>
    <source>
        <strain evidence="2">XJ19-11</strain>
    </source>
</reference>
<evidence type="ECO:0000313" key="2">
    <source>
        <dbReference type="EMBL" id="MCR9014418.1"/>
    </source>
</evidence>
<evidence type="ECO:0000256" key="1">
    <source>
        <dbReference type="SAM" id="SignalP"/>
    </source>
</evidence>
<dbReference type="Proteomes" id="UP001142175">
    <property type="component" value="Unassembled WGS sequence"/>
</dbReference>
<comment type="caution">
    <text evidence="2">The sequence shown here is derived from an EMBL/GenBank/DDBJ whole genome shotgun (WGS) entry which is preliminary data.</text>
</comment>
<protein>
    <recommendedName>
        <fullName evidence="4">Outer membrane protein beta-barrel domain-containing protein</fullName>
    </recommendedName>
</protein>
<sequence length="395" mass="46256">MKKQLFFLIALNLIFIANLFAQEVYEPGYFIDNEGKKSDVLIQNLDWKNNPKEFSFKANPASGSEKKEISQVAEFGIGSTFKFVRATVQLDQSSNLDSFLSASRNPEFETETLFLKVLVEGKATLFQYEAKNLIRFFYTLDGSDIKPLVYKRYQTPQGIAENKLYINELNTKLNISDFNEADLEKIRYQTKYLRDYFKTFNNANSSEQLVFEPNKNQKPFHLYARAGTIFSSFSVEKVSPNQVLYPFENPLGFHAGVQLEYVLPYRHKSWALLFEVNYQKTTSNGIKNPETQNLDFKAMEFPLGVRYYFLNRTWGRLYANSAFVITRNLDSSIQVDNFNIELTKNHRFLNFGLGFSANRFQIEYRRDVPRNLDYFYPNWKAMINNNYLMVGFRLF</sequence>
<name>A0A9X2SZG2_9BACT</name>
<proteinExistence type="predicted"/>
<dbReference type="RefSeq" id="WP_258422298.1">
    <property type="nucleotide sequence ID" value="NZ_JANSUY010000002.1"/>
</dbReference>
<organism evidence="2 3">
    <name type="scientific">Aquiflexum gelatinilyticum</name>
    <dbReference type="NCBI Taxonomy" id="2961943"/>
    <lineage>
        <taxon>Bacteria</taxon>
        <taxon>Pseudomonadati</taxon>
        <taxon>Bacteroidota</taxon>
        <taxon>Cytophagia</taxon>
        <taxon>Cytophagales</taxon>
        <taxon>Cyclobacteriaceae</taxon>
        <taxon>Aquiflexum</taxon>
    </lineage>
</organism>
<dbReference type="AlphaFoldDB" id="A0A9X2SZG2"/>
<evidence type="ECO:0008006" key="4">
    <source>
        <dbReference type="Google" id="ProtNLM"/>
    </source>
</evidence>
<gene>
    <name evidence="2" type="ORF">NU887_05185</name>
</gene>